<organism evidence="3">
    <name type="scientific">Nippostrongylus brasiliensis</name>
    <name type="common">Rat hookworm</name>
    <dbReference type="NCBI Taxonomy" id="27835"/>
    <lineage>
        <taxon>Eukaryota</taxon>
        <taxon>Metazoa</taxon>
        <taxon>Ecdysozoa</taxon>
        <taxon>Nematoda</taxon>
        <taxon>Chromadorea</taxon>
        <taxon>Rhabditida</taxon>
        <taxon>Rhabditina</taxon>
        <taxon>Rhabditomorpha</taxon>
        <taxon>Strongyloidea</taxon>
        <taxon>Heligmosomidae</taxon>
        <taxon>Nippostrongylus</taxon>
    </lineage>
</organism>
<evidence type="ECO:0000313" key="1">
    <source>
        <dbReference type="EMBL" id="VDL66106.1"/>
    </source>
</evidence>
<gene>
    <name evidence="1" type="ORF">NBR_LOCUS2517</name>
</gene>
<keyword evidence="2" id="KW-1185">Reference proteome</keyword>
<dbReference type="EMBL" id="UYSL01002928">
    <property type="protein sequence ID" value="VDL66106.1"/>
    <property type="molecule type" value="Genomic_DNA"/>
</dbReference>
<sequence length="111" mass="12571">MKERVPLKLAHTFRKFLMGREKFTLATIYVNLTNAFDNPEVNEELVKLAQLTKEGTSKGKIIVAHAIAEFGAKSGKQIVLPGQRAYEKFGIRPMDRELFGRTSKVSRMSED</sequence>
<accession>A0A0N4XJ14</accession>
<name>A0A0N4XJ14_NIPBR</name>
<reference evidence="1 2" key="2">
    <citation type="submission" date="2018-11" db="EMBL/GenBank/DDBJ databases">
        <authorList>
            <consortium name="Pathogen Informatics"/>
        </authorList>
    </citation>
    <scope>NUCLEOTIDE SEQUENCE [LARGE SCALE GENOMIC DNA]</scope>
</reference>
<dbReference type="AlphaFoldDB" id="A0A0N4XJ14"/>
<protein>
    <submittedName>
        <fullName evidence="3">Costars domain-containing protein</fullName>
    </submittedName>
</protein>
<reference evidence="3" key="1">
    <citation type="submission" date="2017-02" db="UniProtKB">
        <authorList>
            <consortium name="WormBaseParasite"/>
        </authorList>
    </citation>
    <scope>IDENTIFICATION</scope>
</reference>
<evidence type="ECO:0000313" key="3">
    <source>
        <dbReference type="WBParaSite" id="NBR_0000251601-mRNA-1"/>
    </source>
</evidence>
<dbReference type="Proteomes" id="UP000271162">
    <property type="component" value="Unassembled WGS sequence"/>
</dbReference>
<proteinExistence type="predicted"/>
<dbReference type="WBParaSite" id="NBR_0000251601-mRNA-1">
    <property type="protein sequence ID" value="NBR_0000251601-mRNA-1"/>
    <property type="gene ID" value="NBR_0000251601"/>
</dbReference>
<evidence type="ECO:0000313" key="2">
    <source>
        <dbReference type="Proteomes" id="UP000271162"/>
    </source>
</evidence>
<dbReference type="STRING" id="27835.A0A0N4XJ14"/>